<dbReference type="EMBL" id="CP151509">
    <property type="protein sequence ID" value="WZN64140.1"/>
    <property type="molecule type" value="Genomic_DNA"/>
</dbReference>
<evidence type="ECO:0000313" key="2">
    <source>
        <dbReference type="Proteomes" id="UP001472866"/>
    </source>
</evidence>
<protein>
    <submittedName>
        <fullName evidence="1">Uncharacterized protein</fullName>
    </submittedName>
</protein>
<name>A0AAX4PDU9_9CHLO</name>
<dbReference type="AlphaFoldDB" id="A0AAX4PDU9"/>
<organism evidence="1 2">
    <name type="scientific">Chloropicon roscoffensis</name>
    <dbReference type="NCBI Taxonomy" id="1461544"/>
    <lineage>
        <taxon>Eukaryota</taxon>
        <taxon>Viridiplantae</taxon>
        <taxon>Chlorophyta</taxon>
        <taxon>Chloropicophyceae</taxon>
        <taxon>Chloropicales</taxon>
        <taxon>Chloropicaceae</taxon>
        <taxon>Chloropicon</taxon>
    </lineage>
</organism>
<reference evidence="1 2" key="1">
    <citation type="submission" date="2024-03" db="EMBL/GenBank/DDBJ databases">
        <title>Complete genome sequence of the green alga Chloropicon roscoffensis RCC1871.</title>
        <authorList>
            <person name="Lemieux C."/>
            <person name="Pombert J.-F."/>
            <person name="Otis C."/>
            <person name="Turmel M."/>
        </authorList>
    </citation>
    <scope>NUCLEOTIDE SEQUENCE [LARGE SCALE GENOMIC DNA]</scope>
    <source>
        <strain evidence="1 2">RCC1871</strain>
    </source>
</reference>
<accession>A0AAX4PDU9</accession>
<sequence length="168" mass="18124">MSCCEPSAPEGATSAVIGRMQFAGDGMCYDQRPLTFKAGECCLPSGPSDPKWAAAYPGLRDLLLEVDALSTIDTDCCALPNPFKSKADLDEKWMPKVNAHLATHGLVAQLHAFWSYNGQSSQPMMHMLVYKLGPEAEAERARLAKISQENVSKGTKGAPQQVAMARHG</sequence>
<proteinExistence type="predicted"/>
<keyword evidence="2" id="KW-1185">Reference proteome</keyword>
<gene>
    <name evidence="1" type="ORF">HKI87_09g56940</name>
</gene>
<dbReference type="Proteomes" id="UP001472866">
    <property type="component" value="Chromosome 09"/>
</dbReference>
<evidence type="ECO:0000313" key="1">
    <source>
        <dbReference type="EMBL" id="WZN64140.1"/>
    </source>
</evidence>